<dbReference type="Proteomes" id="UP001239522">
    <property type="component" value="Chromosome"/>
</dbReference>
<protein>
    <recommendedName>
        <fullName evidence="5">Secreted protein</fullName>
    </recommendedName>
</protein>
<keyword evidence="4" id="KW-1185">Reference proteome</keyword>
<sequence length="359" mass="38207">MGSGRRRRTTIVAGVVAGAVLATGIGLWATDSWPFRDSYCWGAWEQNSGASFLGDDALGKSGSERASTESAAPSAAHPRGTCTVYVTSEIEDDDSDEPLTFKESVTLEYGPVPAAAKDRRDWLAHFFHGSASPLPDGLDGLVAADRAMLVLPSKCDKGGAATVVTIRSESTGDGHLGKVAMPFSIGTRPDVGRMLLDAANTGMEKAGCASAQPLRTSSPMVTVAERDVRAESPLCRIPGVTFDFGEGSRYYQQVGAVTEGLQTCSVVWKTLRMPDEPSAQYVMTNRPRMADLFRGLPEGSAQGLVRLRCDGRPTVFYGHVETGLKGRGRPDDRRVFDSFVDSVSKRIGCGDKSGSGEDA</sequence>
<proteinExistence type="predicted"/>
<keyword evidence="2" id="KW-0472">Membrane</keyword>
<evidence type="ECO:0000313" key="3">
    <source>
        <dbReference type="EMBL" id="WLQ32930.1"/>
    </source>
</evidence>
<evidence type="ECO:0000256" key="2">
    <source>
        <dbReference type="SAM" id="Phobius"/>
    </source>
</evidence>
<accession>A0ABY9HEK4</accession>
<evidence type="ECO:0000313" key="4">
    <source>
        <dbReference type="Proteomes" id="UP001239522"/>
    </source>
</evidence>
<feature type="region of interest" description="Disordered" evidence="1">
    <location>
        <begin position="55"/>
        <end position="79"/>
    </location>
</feature>
<evidence type="ECO:0008006" key="5">
    <source>
        <dbReference type="Google" id="ProtNLM"/>
    </source>
</evidence>
<evidence type="ECO:0000256" key="1">
    <source>
        <dbReference type="SAM" id="MobiDB-lite"/>
    </source>
</evidence>
<organism evidence="3 4">
    <name type="scientific">Streptomyces castrisilvae</name>
    <dbReference type="NCBI Taxonomy" id="3033811"/>
    <lineage>
        <taxon>Bacteria</taxon>
        <taxon>Bacillati</taxon>
        <taxon>Actinomycetota</taxon>
        <taxon>Actinomycetes</taxon>
        <taxon>Kitasatosporales</taxon>
        <taxon>Streptomycetaceae</taxon>
        <taxon>Streptomyces</taxon>
    </lineage>
</organism>
<gene>
    <name evidence="3" type="ORF">P8A18_05450</name>
</gene>
<dbReference type="RefSeq" id="WP_306052224.1">
    <property type="nucleotide sequence ID" value="NZ_CP120997.1"/>
</dbReference>
<name>A0ABY9HEK4_9ACTN</name>
<feature type="transmembrane region" description="Helical" evidence="2">
    <location>
        <begin position="12"/>
        <end position="30"/>
    </location>
</feature>
<dbReference type="EMBL" id="CP120997">
    <property type="protein sequence ID" value="WLQ32930.1"/>
    <property type="molecule type" value="Genomic_DNA"/>
</dbReference>
<reference evidence="3 4" key="1">
    <citation type="submission" date="2023-03" db="EMBL/GenBank/DDBJ databases">
        <title>Isolation and description of six Streptomyces strains from soil environments, able to metabolize different microbial glucans.</title>
        <authorList>
            <person name="Widen T."/>
            <person name="Larsbrink J."/>
        </authorList>
    </citation>
    <scope>NUCLEOTIDE SEQUENCE [LARGE SCALE GENOMIC DNA]</scope>
    <source>
        <strain evidence="3 4">Mut1</strain>
    </source>
</reference>
<keyword evidence="2" id="KW-1133">Transmembrane helix</keyword>
<keyword evidence="2" id="KW-0812">Transmembrane</keyword>